<dbReference type="EC" id="2.4.1.-" evidence="5"/>
<dbReference type="Gramene" id="evm.model.06.1642_evm.model.06.1644.4.5bdae6e1">
    <property type="protein sequence ID" value="cds.evm.model.06.1642_evm.model.06.1644.4.5bdae6e1"/>
    <property type="gene ID" value="evm.TU.06.1642_evm.TU.06.1644"/>
</dbReference>
<reference evidence="6" key="2">
    <citation type="submission" date="2025-05" db="UniProtKB">
        <authorList>
            <consortium name="EnsemblPlants"/>
        </authorList>
    </citation>
    <scope>IDENTIFICATION</scope>
</reference>
<evidence type="ECO:0000313" key="6">
    <source>
        <dbReference type="EnsemblPlants" id="cds.evm.model.06.1642_evm.model.06.1644.4.5bdae6e1"/>
    </source>
</evidence>
<dbReference type="PROSITE" id="PS00375">
    <property type="entry name" value="UDPGT"/>
    <property type="match status" value="1"/>
</dbReference>
<dbReference type="Proteomes" id="UP000596661">
    <property type="component" value="Chromosome 6"/>
</dbReference>
<evidence type="ECO:0000256" key="4">
    <source>
        <dbReference type="RuleBase" id="RU003718"/>
    </source>
</evidence>
<dbReference type="PANTHER" id="PTHR48048">
    <property type="entry name" value="GLYCOSYLTRANSFERASE"/>
    <property type="match status" value="1"/>
</dbReference>
<dbReference type="EMBL" id="UZAU01000616">
    <property type="status" value="NOT_ANNOTATED_CDS"/>
    <property type="molecule type" value="Genomic_DNA"/>
</dbReference>
<dbReference type="CDD" id="cd03784">
    <property type="entry name" value="GT1_Gtf-like"/>
    <property type="match status" value="1"/>
</dbReference>
<evidence type="ECO:0000313" key="7">
    <source>
        <dbReference type="Proteomes" id="UP000596661"/>
    </source>
</evidence>
<protein>
    <recommendedName>
        <fullName evidence="5">Glycosyltransferase</fullName>
        <ecNumber evidence="5">2.4.1.-</ecNumber>
    </recommendedName>
</protein>
<name>A0ABL6VS04_CANSA</name>
<evidence type="ECO:0000256" key="5">
    <source>
        <dbReference type="RuleBase" id="RU362057"/>
    </source>
</evidence>
<dbReference type="InterPro" id="IPR002213">
    <property type="entry name" value="UDP_glucos_trans"/>
</dbReference>
<reference evidence="6" key="1">
    <citation type="submission" date="2018-11" db="EMBL/GenBank/DDBJ databases">
        <authorList>
            <person name="Grassa J C."/>
        </authorList>
    </citation>
    <scope>NUCLEOTIDE SEQUENCE [LARGE SCALE GENOMIC DNA]</scope>
</reference>
<keyword evidence="2 4" id="KW-0328">Glycosyltransferase</keyword>
<accession>A0ABL6VS04</accession>
<sequence>MARVELVFIPAPAIGHLVSTLEFAKRLIHYDHRLFITVLCEFSLKSHLDAYIDSLVASLSLAHRIKLVHLPLVDSPPVELLKSIENFIYQYMESLVPHVRKALTDIVSSNSNYSQGDVVLVLDFFSMPMMDVANELGLPSYMFMTSNLGLLSLMFYLATRHNQISSELEESDAPLRLQGFQNPVPSSVLPTPAFCKDGGYSAYVKLAQRFRETKGIIVNSIEELESYSFSSMNDGAETPPIYMVGPVLDLNGQPHPSMDQVQNDKILKWLDEQPHSSVVFLCFGSMGKFGASQLREIASGLQRSGHRFLWSVRVQQPTTIDEILPEGFLEQIGSKGMICNEWAPQVKILAHSAVGGFLSHCGWNSILESLWYGVPVATWPIYAEQQLNAFRMVREFGLAVDLRLDYKDRGDDHIVSAEEIETAVKHLMEGDSEVRKKVKEMSETARKSVEEGGSSFTAIGKLINSIIGSNYY</sequence>
<keyword evidence="3 4" id="KW-0808">Transferase</keyword>
<comment type="similarity">
    <text evidence="1 4">Belongs to the UDP-glycosyltransferase family.</text>
</comment>
<dbReference type="Gene3D" id="3.40.50.2000">
    <property type="entry name" value="Glycogen Phosphorylase B"/>
    <property type="match status" value="2"/>
</dbReference>
<dbReference type="InterPro" id="IPR050481">
    <property type="entry name" value="UDP-glycosyltransf_plant"/>
</dbReference>
<evidence type="ECO:0000256" key="2">
    <source>
        <dbReference type="ARBA" id="ARBA00022676"/>
    </source>
</evidence>
<dbReference type="InterPro" id="IPR035595">
    <property type="entry name" value="UDP_glycos_trans_CS"/>
</dbReference>
<dbReference type="Pfam" id="PF00201">
    <property type="entry name" value="UDPGT"/>
    <property type="match status" value="1"/>
</dbReference>
<evidence type="ECO:0000256" key="3">
    <source>
        <dbReference type="ARBA" id="ARBA00022679"/>
    </source>
</evidence>
<dbReference type="PANTHER" id="PTHR48048:SF45">
    <property type="entry name" value="GLYCOSYLTRANSFERASE"/>
    <property type="match status" value="1"/>
</dbReference>
<dbReference type="SUPFAM" id="SSF53756">
    <property type="entry name" value="UDP-Glycosyltransferase/glycogen phosphorylase"/>
    <property type="match status" value="1"/>
</dbReference>
<dbReference type="EnsemblPlants" id="evm.model.06.1642_evm.model.06.1644.4.5bdae6e1">
    <property type="protein sequence ID" value="cds.evm.model.06.1642_evm.model.06.1644.4.5bdae6e1"/>
    <property type="gene ID" value="evm.TU.06.1642_evm.TU.06.1644"/>
</dbReference>
<evidence type="ECO:0000256" key="1">
    <source>
        <dbReference type="ARBA" id="ARBA00009995"/>
    </source>
</evidence>
<organism evidence="6 7">
    <name type="scientific">Cannabis sativa</name>
    <name type="common">Hemp</name>
    <name type="synonym">Marijuana</name>
    <dbReference type="NCBI Taxonomy" id="3483"/>
    <lineage>
        <taxon>Eukaryota</taxon>
        <taxon>Viridiplantae</taxon>
        <taxon>Streptophyta</taxon>
        <taxon>Embryophyta</taxon>
        <taxon>Tracheophyta</taxon>
        <taxon>Spermatophyta</taxon>
        <taxon>Magnoliopsida</taxon>
        <taxon>eudicotyledons</taxon>
        <taxon>Gunneridae</taxon>
        <taxon>Pentapetalae</taxon>
        <taxon>rosids</taxon>
        <taxon>fabids</taxon>
        <taxon>Rosales</taxon>
        <taxon>Cannabaceae</taxon>
        <taxon>Cannabis</taxon>
    </lineage>
</organism>
<proteinExistence type="inferred from homology"/>
<keyword evidence="7" id="KW-1185">Reference proteome</keyword>